<dbReference type="InterPro" id="IPR036408">
    <property type="entry name" value="PSI_PsaA/B_sf"/>
</dbReference>
<evidence type="ECO:0000313" key="2">
    <source>
        <dbReference type="EMBL" id="KAL3535256.1"/>
    </source>
</evidence>
<dbReference type="EMBL" id="JBJUIK010000002">
    <property type="protein sequence ID" value="KAL3535256.1"/>
    <property type="molecule type" value="Genomic_DNA"/>
</dbReference>
<evidence type="ECO:0000256" key="1">
    <source>
        <dbReference type="SAM" id="MobiDB-lite"/>
    </source>
</evidence>
<feature type="compositionally biased region" description="Basic and acidic residues" evidence="1">
    <location>
        <begin position="166"/>
        <end position="175"/>
    </location>
</feature>
<evidence type="ECO:0000313" key="3">
    <source>
        <dbReference type="Proteomes" id="UP001630127"/>
    </source>
</evidence>
<proteinExistence type="predicted"/>
<accession>A0ABD3AVL4</accession>
<protein>
    <submittedName>
        <fullName evidence="2">Uncharacterized protein</fullName>
    </submittedName>
</protein>
<gene>
    <name evidence="2" type="ORF">ACH5RR_003717</name>
</gene>
<dbReference type="Gene3D" id="1.20.1130.10">
    <property type="entry name" value="Photosystem I PsaA/PsaB"/>
    <property type="match status" value="1"/>
</dbReference>
<organism evidence="2 3">
    <name type="scientific">Cinchona calisaya</name>
    <dbReference type="NCBI Taxonomy" id="153742"/>
    <lineage>
        <taxon>Eukaryota</taxon>
        <taxon>Viridiplantae</taxon>
        <taxon>Streptophyta</taxon>
        <taxon>Embryophyta</taxon>
        <taxon>Tracheophyta</taxon>
        <taxon>Spermatophyta</taxon>
        <taxon>Magnoliopsida</taxon>
        <taxon>eudicotyledons</taxon>
        <taxon>Gunneridae</taxon>
        <taxon>Pentapetalae</taxon>
        <taxon>asterids</taxon>
        <taxon>lamiids</taxon>
        <taxon>Gentianales</taxon>
        <taxon>Rubiaceae</taxon>
        <taxon>Cinchonoideae</taxon>
        <taxon>Cinchoneae</taxon>
        <taxon>Cinchona</taxon>
    </lineage>
</organism>
<dbReference type="InterPro" id="IPR001280">
    <property type="entry name" value="PSI_PsaA/B"/>
</dbReference>
<reference evidence="2 3" key="1">
    <citation type="submission" date="2024-11" db="EMBL/GenBank/DDBJ databases">
        <title>A near-complete genome assembly of Cinchona calisaya.</title>
        <authorList>
            <person name="Lian D.C."/>
            <person name="Zhao X.W."/>
            <person name="Wei L."/>
        </authorList>
    </citation>
    <scope>NUCLEOTIDE SEQUENCE [LARGE SCALE GENOMIC DNA]</scope>
    <source>
        <tissue evidence="2">Nenye</tissue>
    </source>
</reference>
<keyword evidence="3" id="KW-1185">Reference proteome</keyword>
<feature type="compositionally biased region" description="Polar residues" evidence="1">
    <location>
        <begin position="154"/>
        <end position="164"/>
    </location>
</feature>
<sequence length="275" mass="30927">METERFVVQKCRILSESPSVRTLRRKFLGLDRHLVHVAIPGSRGKYVRWNNFLDVLPHPQGLGPLFQYHVIDPLTGYGSALRAHLARKRELLAKSSIDSLRKKREFLLKVCKIGGWPLIRYDNGKVDDLILPRDCWKRKYGDREKDSNTKRQRTQTSFSPTGAISETDKGGDEPHSTSTHPIHILDVGKLSQVSRYQHFVKRKNKAEAPINVDQGQSSVPSKVGGWVASRLDLFRSSVEGSSTPIGGLSFLYSLGKGQERIHGSSYCITIPSPMP</sequence>
<feature type="region of interest" description="Disordered" evidence="1">
    <location>
        <begin position="141"/>
        <end position="179"/>
    </location>
</feature>
<dbReference type="Pfam" id="PF00223">
    <property type="entry name" value="PsaA_PsaB"/>
    <property type="match status" value="1"/>
</dbReference>
<dbReference type="AlphaFoldDB" id="A0ABD3AVL4"/>
<dbReference type="Proteomes" id="UP001630127">
    <property type="component" value="Unassembled WGS sequence"/>
</dbReference>
<comment type="caution">
    <text evidence="2">The sequence shown here is derived from an EMBL/GenBank/DDBJ whole genome shotgun (WGS) entry which is preliminary data.</text>
</comment>
<name>A0ABD3AVL4_9GENT</name>